<protein>
    <submittedName>
        <fullName evidence="1">Uncharacterized protein</fullName>
    </submittedName>
</protein>
<keyword evidence="2" id="KW-1185">Reference proteome</keyword>
<proteinExistence type="predicted"/>
<gene>
    <name evidence="1" type="ORF">Tco_1079962</name>
</gene>
<accession>A0ABQ5HV40</accession>
<organism evidence="1 2">
    <name type="scientific">Tanacetum coccineum</name>
    <dbReference type="NCBI Taxonomy" id="301880"/>
    <lineage>
        <taxon>Eukaryota</taxon>
        <taxon>Viridiplantae</taxon>
        <taxon>Streptophyta</taxon>
        <taxon>Embryophyta</taxon>
        <taxon>Tracheophyta</taxon>
        <taxon>Spermatophyta</taxon>
        <taxon>Magnoliopsida</taxon>
        <taxon>eudicotyledons</taxon>
        <taxon>Gunneridae</taxon>
        <taxon>Pentapetalae</taxon>
        <taxon>asterids</taxon>
        <taxon>campanulids</taxon>
        <taxon>Asterales</taxon>
        <taxon>Asteraceae</taxon>
        <taxon>Asteroideae</taxon>
        <taxon>Anthemideae</taxon>
        <taxon>Anthemidinae</taxon>
        <taxon>Tanacetum</taxon>
    </lineage>
</organism>
<reference evidence="1" key="1">
    <citation type="journal article" date="2022" name="Int. J. Mol. Sci.">
        <title>Draft Genome of Tanacetum Coccineum: Genomic Comparison of Closely Related Tanacetum-Family Plants.</title>
        <authorList>
            <person name="Yamashiro T."/>
            <person name="Shiraishi A."/>
            <person name="Nakayama K."/>
            <person name="Satake H."/>
        </authorList>
    </citation>
    <scope>NUCLEOTIDE SEQUENCE</scope>
</reference>
<dbReference type="Proteomes" id="UP001151760">
    <property type="component" value="Unassembled WGS sequence"/>
</dbReference>
<evidence type="ECO:0000313" key="1">
    <source>
        <dbReference type="EMBL" id="GJT91117.1"/>
    </source>
</evidence>
<reference evidence="1" key="2">
    <citation type="submission" date="2022-01" db="EMBL/GenBank/DDBJ databases">
        <authorList>
            <person name="Yamashiro T."/>
            <person name="Shiraishi A."/>
            <person name="Satake H."/>
            <person name="Nakayama K."/>
        </authorList>
    </citation>
    <scope>NUCLEOTIDE SEQUENCE</scope>
</reference>
<comment type="caution">
    <text evidence="1">The sequence shown here is derived from an EMBL/GenBank/DDBJ whole genome shotgun (WGS) entry which is preliminary data.</text>
</comment>
<name>A0ABQ5HV40_9ASTR</name>
<sequence>MFEVCMFEVLTILEDNAAELVSRGANGLVKVSLSNIATSLFGSTFVEMIGEFVASLFGEVLGEGASLCIEVEDEEDVPVVSGGGRVAAEMGLDAALGFLKY</sequence>
<dbReference type="EMBL" id="BQNB010019988">
    <property type="protein sequence ID" value="GJT91117.1"/>
    <property type="molecule type" value="Genomic_DNA"/>
</dbReference>
<evidence type="ECO:0000313" key="2">
    <source>
        <dbReference type="Proteomes" id="UP001151760"/>
    </source>
</evidence>